<keyword evidence="3" id="KW-1133">Transmembrane helix</keyword>
<reference evidence="5 6" key="1">
    <citation type="submission" date="2018-05" db="EMBL/GenBank/DDBJ databases">
        <title>Genomic Encyclopedia of Type Strains, Phase IV (KMG-IV): sequencing the most valuable type-strain genomes for metagenomic binning, comparative biology and taxonomic classification.</title>
        <authorList>
            <person name="Goeker M."/>
        </authorList>
    </citation>
    <scope>NUCLEOTIDE SEQUENCE [LARGE SCALE GENOMIC DNA]</scope>
    <source>
        <strain evidence="5 6">JC118</strain>
    </source>
</reference>
<evidence type="ECO:0000313" key="6">
    <source>
        <dbReference type="Proteomes" id="UP000247612"/>
    </source>
</evidence>
<dbReference type="Proteomes" id="UP000247612">
    <property type="component" value="Unassembled WGS sequence"/>
</dbReference>
<dbReference type="RefSeq" id="WP_022937860.1">
    <property type="nucleotide sequence ID" value="NZ_BAABZA010000014.1"/>
</dbReference>
<comment type="similarity">
    <text evidence="2">Belongs to the CPA3 antiporters (TC 2.A.63) subunit G family.</text>
</comment>
<protein>
    <submittedName>
        <fullName evidence="4">Monovalent cation/H(+) antiporter subunit G</fullName>
    </submittedName>
    <submittedName>
        <fullName evidence="5">Multicomponent Na+:H+ antiporter subunit G</fullName>
    </submittedName>
</protein>
<dbReference type="EMBL" id="JALDAW010000013">
    <property type="protein sequence ID" value="MDY5168181.1"/>
    <property type="molecule type" value="Genomic_DNA"/>
</dbReference>
<evidence type="ECO:0000256" key="2">
    <source>
        <dbReference type="ARBA" id="ARBA00008404"/>
    </source>
</evidence>
<evidence type="ECO:0000313" key="5">
    <source>
        <dbReference type="EMBL" id="PXX80061.1"/>
    </source>
</evidence>
<dbReference type="EMBL" id="QJKH01000004">
    <property type="protein sequence ID" value="PXX80061.1"/>
    <property type="molecule type" value="Genomic_DNA"/>
</dbReference>
<keyword evidence="3" id="KW-0812">Transmembrane</keyword>
<feature type="transmembrane region" description="Helical" evidence="3">
    <location>
        <begin position="6"/>
        <end position="26"/>
    </location>
</feature>
<name>A0A318KQF9_9FIRM</name>
<dbReference type="Proteomes" id="UP001276902">
    <property type="component" value="Unassembled WGS sequence"/>
</dbReference>
<feature type="transmembrane region" description="Helical" evidence="3">
    <location>
        <begin position="64"/>
        <end position="85"/>
    </location>
</feature>
<reference evidence="4" key="2">
    <citation type="submission" date="2022-03" db="EMBL/GenBank/DDBJ databases">
        <title>First case of bacteraemia caused by Dielma fastidiosa in a patient hospitalised with diverticulitis.</title>
        <authorList>
            <person name="Forman-Ankjaer B."/>
            <person name="Hvid-Jensen F."/>
            <person name="Kobel C.M."/>
            <person name="Greve T."/>
        </authorList>
    </citation>
    <scope>NUCLEOTIDE SEQUENCE</scope>
    <source>
        <strain evidence="4">AUH_DF_2021</strain>
    </source>
</reference>
<dbReference type="STRING" id="1034346.GCA_000313565_01557"/>
<keyword evidence="3" id="KW-0472">Membrane</keyword>
<keyword evidence="6" id="KW-1185">Reference proteome</keyword>
<feature type="transmembrane region" description="Helical" evidence="3">
    <location>
        <begin position="38"/>
        <end position="58"/>
    </location>
</feature>
<sequence>MIRVILASILLLAGMFCIAVSVLGLFRFNYVLNRMHAASIADTMGLLLCVLGLMLLALDFFHVLRLGLAVIFLWMASPVCSHIIAKTEILTNTKIDERIGRK</sequence>
<dbReference type="AlphaFoldDB" id="A0A318KQF9"/>
<dbReference type="GO" id="GO:0015385">
    <property type="term" value="F:sodium:proton antiporter activity"/>
    <property type="evidence" value="ECO:0007669"/>
    <property type="project" value="TreeGrafter"/>
</dbReference>
<evidence type="ECO:0000256" key="1">
    <source>
        <dbReference type="ARBA" id="ARBA00004141"/>
    </source>
</evidence>
<dbReference type="PANTHER" id="PTHR34703">
    <property type="entry name" value="ANTIPORTER SUBUNIT MNHG2-RELATED"/>
    <property type="match status" value="1"/>
</dbReference>
<dbReference type="PANTHER" id="PTHR34703:SF1">
    <property type="entry name" value="ANTIPORTER SUBUNIT MNHG2-RELATED"/>
    <property type="match status" value="1"/>
</dbReference>
<evidence type="ECO:0000256" key="3">
    <source>
        <dbReference type="SAM" id="Phobius"/>
    </source>
</evidence>
<accession>A0A318KQF9</accession>
<dbReference type="InterPro" id="IPR005133">
    <property type="entry name" value="PhaG_MnhG_YufB"/>
</dbReference>
<evidence type="ECO:0000313" key="4">
    <source>
        <dbReference type="EMBL" id="MDY5168181.1"/>
    </source>
</evidence>
<proteinExistence type="inferred from homology"/>
<gene>
    <name evidence="5" type="ORF">DES51_10463</name>
    <name evidence="4" type="ORF">MQE39_08625</name>
</gene>
<comment type="caution">
    <text evidence="5">The sequence shown here is derived from an EMBL/GenBank/DDBJ whole genome shotgun (WGS) entry which is preliminary data.</text>
</comment>
<comment type="subcellular location">
    <subcellularLocation>
        <location evidence="1">Membrane</location>
        <topology evidence="1">Multi-pass membrane protein</topology>
    </subcellularLocation>
</comment>
<dbReference type="GeneID" id="94441078"/>
<organism evidence="5 6">
    <name type="scientific">Dielma fastidiosa</name>
    <dbReference type="NCBI Taxonomy" id="1034346"/>
    <lineage>
        <taxon>Bacteria</taxon>
        <taxon>Bacillati</taxon>
        <taxon>Bacillota</taxon>
        <taxon>Erysipelotrichia</taxon>
        <taxon>Erysipelotrichales</taxon>
        <taxon>Erysipelotrichaceae</taxon>
        <taxon>Dielma</taxon>
    </lineage>
</organism>
<dbReference type="Pfam" id="PF03334">
    <property type="entry name" value="PhaG_MnhG_YufB"/>
    <property type="match status" value="1"/>
</dbReference>